<organism evidence="1 2">
    <name type="scientific">Kyrpidia spormannii</name>
    <dbReference type="NCBI Taxonomy" id="2055160"/>
    <lineage>
        <taxon>Bacteria</taxon>
        <taxon>Bacillati</taxon>
        <taxon>Bacillota</taxon>
        <taxon>Bacilli</taxon>
        <taxon>Bacillales</taxon>
        <taxon>Alicyclobacillaceae</taxon>
        <taxon>Kyrpidia</taxon>
    </lineage>
</organism>
<proteinExistence type="predicted"/>
<accession>A0ACA8ZBM9</accession>
<name>A0ACA8ZBM9_9BACL</name>
<evidence type="ECO:0000313" key="2">
    <source>
        <dbReference type="Proteomes" id="UP000501793"/>
    </source>
</evidence>
<dbReference type="Proteomes" id="UP000501793">
    <property type="component" value="Chromosome"/>
</dbReference>
<keyword evidence="2" id="KW-1185">Reference proteome</keyword>
<reference evidence="1" key="1">
    <citation type="submission" date="2020-04" db="EMBL/GenBank/DDBJ databases">
        <authorList>
            <person name="Hogendoorn C."/>
        </authorList>
    </citation>
    <scope>NUCLEOTIDE SEQUENCE</scope>
    <source>
        <strain evidence="1">FAVT5</strain>
    </source>
</reference>
<dbReference type="EMBL" id="LR792684">
    <property type="protein sequence ID" value="CAB3393777.1"/>
    <property type="molecule type" value="Genomic_DNA"/>
</dbReference>
<sequence length="226" mass="25630">MGRLTSERVSRKFDCKYDWTVLSPSEMITLEMMSRGESQMDVPFWIGDREFREADLELIRNTVQRFSRLSREEIAATLCENLPWKSPNGRLKVEACHKLLLKLEQKGVITLPPLRAQGPRGCRERRGGVVQTQLQARACGMSFRSSWSRSVRKNGQTGTRPWRRIIRWGTFVGSGPASSTGSGHRGQTDRSLWGRCCLGLRRRRWRYGMSGSGGRRSSAGGIAHES</sequence>
<gene>
    <name evidence="1" type="ORF">FAVT5_2551</name>
</gene>
<evidence type="ECO:0000313" key="1">
    <source>
        <dbReference type="EMBL" id="CAB3393777.1"/>
    </source>
</evidence>
<protein>
    <submittedName>
        <fullName evidence="1">Uncharacterized protein</fullName>
    </submittedName>
</protein>